<gene>
    <name evidence="3" type="ORF">MN116_002269</name>
</gene>
<feature type="compositionally biased region" description="Basic and acidic residues" evidence="1">
    <location>
        <begin position="225"/>
        <end position="237"/>
    </location>
</feature>
<feature type="region of interest" description="Disordered" evidence="1">
    <location>
        <begin position="192"/>
        <end position="243"/>
    </location>
</feature>
<accession>A0AAE1ZJU5</accession>
<dbReference type="AlphaFoldDB" id="A0AAE1ZJU5"/>
<dbReference type="InterPro" id="IPR057376">
    <property type="entry name" value="PH_trem"/>
</dbReference>
<evidence type="ECO:0000259" key="2">
    <source>
        <dbReference type="Pfam" id="PF25356"/>
    </source>
</evidence>
<reference evidence="3" key="2">
    <citation type="journal article" date="2023" name="Infect Dis Poverty">
        <title>Chromosome-scale genome of the human blood fluke Schistosoma mekongi and its implications for public health.</title>
        <authorList>
            <person name="Zhou M."/>
            <person name="Xu L."/>
            <person name="Xu D."/>
            <person name="Chen W."/>
            <person name="Khan J."/>
            <person name="Hu Y."/>
            <person name="Huang H."/>
            <person name="Wei H."/>
            <person name="Zhang Y."/>
            <person name="Chusongsang P."/>
            <person name="Tanasarnprasert K."/>
            <person name="Hu X."/>
            <person name="Limpanont Y."/>
            <person name="Lv Z."/>
        </authorList>
    </citation>
    <scope>NUCLEOTIDE SEQUENCE</scope>
    <source>
        <strain evidence="3">LV_2022a</strain>
    </source>
</reference>
<name>A0AAE1ZJU5_SCHME</name>
<feature type="domain" description="Trematode PH-like" evidence="2">
    <location>
        <begin position="27"/>
        <end position="151"/>
    </location>
</feature>
<sequence length="358" mass="40424">MSVKSIAKYTKTYYAPTLTGNGPNVDELIYQEFDAKWLLRKKVSSDYVFSEEDVEKLKIEIKKYRSRKTKVFVTENGLRMKVFNKTTKGYTRAFLAYKQIVTIYLTENILILGIVSANGEKRAYDCLKIKNPDDLNKFRSLLLKACYDDQKLVGCNPIGTLSFSSMDKAAPKYGSIGSLIWSQVDIDREDNSQHENDMHQKNMSSSKTNSVNNTSLSSTSIGKESSSDMKDGRKLSDSEDDKDLVKYHNGFNGTEIEDNTVVTAFDADNYNEALVTPIFHANSELPKAFYKTTDMNSHLENDDEVEDLYSPENFPAGVTFVSPDPVYGATISYHGPVYLYCERFTNDDDNSVENQTSA</sequence>
<protein>
    <recommendedName>
        <fullName evidence="2">Trematode PH-like domain-containing protein</fullName>
    </recommendedName>
</protein>
<evidence type="ECO:0000313" key="4">
    <source>
        <dbReference type="Proteomes" id="UP001292079"/>
    </source>
</evidence>
<evidence type="ECO:0000313" key="3">
    <source>
        <dbReference type="EMBL" id="KAK4475188.1"/>
    </source>
</evidence>
<comment type="caution">
    <text evidence="3">The sequence shown here is derived from an EMBL/GenBank/DDBJ whole genome shotgun (WGS) entry which is preliminary data.</text>
</comment>
<dbReference type="Proteomes" id="UP001292079">
    <property type="component" value="Unassembled WGS sequence"/>
</dbReference>
<dbReference type="EMBL" id="JALJAT010000001">
    <property type="protein sequence ID" value="KAK4475188.1"/>
    <property type="molecule type" value="Genomic_DNA"/>
</dbReference>
<organism evidence="3 4">
    <name type="scientific">Schistosoma mekongi</name>
    <name type="common">Parasitic worm</name>
    <dbReference type="NCBI Taxonomy" id="38744"/>
    <lineage>
        <taxon>Eukaryota</taxon>
        <taxon>Metazoa</taxon>
        <taxon>Spiralia</taxon>
        <taxon>Lophotrochozoa</taxon>
        <taxon>Platyhelminthes</taxon>
        <taxon>Trematoda</taxon>
        <taxon>Digenea</taxon>
        <taxon>Strigeidida</taxon>
        <taxon>Schistosomatoidea</taxon>
        <taxon>Schistosomatidae</taxon>
        <taxon>Schistosoma</taxon>
    </lineage>
</organism>
<evidence type="ECO:0000256" key="1">
    <source>
        <dbReference type="SAM" id="MobiDB-lite"/>
    </source>
</evidence>
<reference evidence="3" key="1">
    <citation type="submission" date="2022-04" db="EMBL/GenBank/DDBJ databases">
        <authorList>
            <person name="Xu L."/>
            <person name="Lv Z."/>
        </authorList>
    </citation>
    <scope>NUCLEOTIDE SEQUENCE</scope>
    <source>
        <strain evidence="3">LV_2022a</strain>
    </source>
</reference>
<keyword evidence="4" id="KW-1185">Reference proteome</keyword>
<feature type="compositionally biased region" description="Low complexity" evidence="1">
    <location>
        <begin position="204"/>
        <end position="220"/>
    </location>
</feature>
<dbReference type="Pfam" id="PF25356">
    <property type="entry name" value="PH_trem"/>
    <property type="match status" value="1"/>
</dbReference>
<proteinExistence type="predicted"/>